<keyword evidence="1" id="KW-0732">Signal</keyword>
<feature type="signal peptide" evidence="1">
    <location>
        <begin position="1"/>
        <end position="22"/>
    </location>
</feature>
<protein>
    <submittedName>
        <fullName evidence="2">Putative 5.3 kDa protein</fullName>
    </submittedName>
</protein>
<proteinExistence type="evidence at transcript level"/>
<reference evidence="2" key="1">
    <citation type="submission" date="2012-12" db="EMBL/GenBank/DDBJ databases">
        <title>Identification and characterization of a phenylalanine ammonia-lyase gene family in Isatis indigotica Fort.</title>
        <authorList>
            <person name="Liu Q."/>
            <person name="Chen J."/>
            <person name="Zhou X."/>
            <person name="Di P."/>
            <person name="Xiao Y."/>
            <person name="Xuan H."/>
            <person name="Zhang L."/>
            <person name="Chen W."/>
        </authorList>
    </citation>
    <scope>NUCLEOTIDE SEQUENCE</scope>
    <source>
        <tissue evidence="2">Salivary gland</tissue>
    </source>
</reference>
<dbReference type="EMBL" id="GADI01002188">
    <property type="protein sequence ID" value="JAA71620.1"/>
    <property type="molecule type" value="mRNA"/>
</dbReference>
<organism evidence="2">
    <name type="scientific">Ixodes ricinus</name>
    <name type="common">Common tick</name>
    <name type="synonym">Acarus ricinus</name>
    <dbReference type="NCBI Taxonomy" id="34613"/>
    <lineage>
        <taxon>Eukaryota</taxon>
        <taxon>Metazoa</taxon>
        <taxon>Ecdysozoa</taxon>
        <taxon>Arthropoda</taxon>
        <taxon>Chelicerata</taxon>
        <taxon>Arachnida</taxon>
        <taxon>Acari</taxon>
        <taxon>Parasitiformes</taxon>
        <taxon>Ixodida</taxon>
        <taxon>Ixodoidea</taxon>
        <taxon>Ixodidae</taxon>
        <taxon>Ixodinae</taxon>
        <taxon>Ixodes</taxon>
    </lineage>
</organism>
<name>A0A0K8RKL1_IXORI</name>
<sequence length="66" mass="7604">MRPLTIFIVTLLLLGSFHYVEPAPAWQVKSGRPDCEKDCTKPEECKDPCTQCNNGWWGDNYCKIKK</sequence>
<evidence type="ECO:0000256" key="1">
    <source>
        <dbReference type="SAM" id="SignalP"/>
    </source>
</evidence>
<dbReference type="AlphaFoldDB" id="A0A0K8RKL1"/>
<evidence type="ECO:0000313" key="2">
    <source>
        <dbReference type="EMBL" id="JAA71620.1"/>
    </source>
</evidence>
<accession>A0A0K8RKL1</accession>
<feature type="chain" id="PRO_5005518103" evidence="1">
    <location>
        <begin position="23"/>
        <end position="66"/>
    </location>
</feature>